<dbReference type="PANTHER" id="PTHR13800:SF12">
    <property type="entry name" value="TRANSIENT RECEPTOR POTENTIAL CATION CHANNEL SUBFAMILY M MEMBER-LIKE 2"/>
    <property type="match status" value="1"/>
</dbReference>
<dbReference type="AlphaFoldDB" id="A0A8S2WZ35"/>
<feature type="domain" description="TRPM-like" evidence="6">
    <location>
        <begin position="58"/>
        <end position="182"/>
    </location>
</feature>
<dbReference type="PANTHER" id="PTHR13800">
    <property type="entry name" value="TRANSIENT RECEPTOR POTENTIAL CATION CHANNEL, SUBFAMILY M, MEMBER 6"/>
    <property type="match status" value="1"/>
</dbReference>
<keyword evidence="3 5" id="KW-1133">Transmembrane helix</keyword>
<reference evidence="7" key="1">
    <citation type="submission" date="2021-02" db="EMBL/GenBank/DDBJ databases">
        <authorList>
            <person name="Nowell W R."/>
        </authorList>
    </citation>
    <scope>NUCLEOTIDE SEQUENCE</scope>
</reference>
<dbReference type="Proteomes" id="UP000682733">
    <property type="component" value="Unassembled WGS sequence"/>
</dbReference>
<keyword evidence="2 5" id="KW-0812">Transmembrane</keyword>
<comment type="caution">
    <text evidence="7">The sequence shown here is derived from an EMBL/GenBank/DDBJ whole genome shotgun (WGS) entry which is preliminary data.</text>
</comment>
<name>A0A8S2WZ35_9BILA</name>
<dbReference type="GO" id="GO:0099604">
    <property type="term" value="F:ligand-gated calcium channel activity"/>
    <property type="evidence" value="ECO:0007669"/>
    <property type="project" value="TreeGrafter"/>
</dbReference>
<dbReference type="GO" id="GO:0005886">
    <property type="term" value="C:plasma membrane"/>
    <property type="evidence" value="ECO:0007669"/>
    <property type="project" value="TreeGrafter"/>
</dbReference>
<dbReference type="InterPro" id="IPR057366">
    <property type="entry name" value="TRPM-like"/>
</dbReference>
<evidence type="ECO:0000256" key="4">
    <source>
        <dbReference type="ARBA" id="ARBA00023136"/>
    </source>
</evidence>
<dbReference type="Pfam" id="PF25508">
    <property type="entry name" value="TRPM2"/>
    <property type="match status" value="1"/>
</dbReference>
<comment type="subcellular location">
    <subcellularLocation>
        <location evidence="1">Membrane</location>
        <topology evidence="1">Multi-pass membrane protein</topology>
    </subcellularLocation>
</comment>
<feature type="transmembrane region" description="Helical" evidence="5">
    <location>
        <begin position="210"/>
        <end position="229"/>
    </location>
</feature>
<sequence length="254" mass="29585">IGDYMKPIYTNSNTLTLVNRLKSFCFYKSKIHCDSQIQLLDLPYDDEYPLDNDKDVLENSQNTTEILEYVYRDLFLWAILTNRVEIAKVIVSHMQNRICASLIASKVFKTFYSIYAADNDSKETVKQLADNFESYACECLKCCYNYDEEKACEIAIRRIKLFGGVSCIQIAVDADNKEFVGQPCCDQLLTNIWYDKINPIQTQMKKKLSVLFNILTFGLFAHFIVNFRVERMVKNQTIKNELIINENEQSEDKE</sequence>
<protein>
    <recommendedName>
        <fullName evidence="6">TRPM-like domain-containing protein</fullName>
    </recommendedName>
</protein>
<dbReference type="EMBL" id="CAJOBA010086656">
    <property type="protein sequence ID" value="CAF4466447.1"/>
    <property type="molecule type" value="Genomic_DNA"/>
</dbReference>
<evidence type="ECO:0000313" key="8">
    <source>
        <dbReference type="Proteomes" id="UP000682733"/>
    </source>
</evidence>
<dbReference type="InterPro" id="IPR050927">
    <property type="entry name" value="TRPM"/>
</dbReference>
<evidence type="ECO:0000256" key="3">
    <source>
        <dbReference type="ARBA" id="ARBA00022989"/>
    </source>
</evidence>
<keyword evidence="4 5" id="KW-0472">Membrane</keyword>
<evidence type="ECO:0000256" key="5">
    <source>
        <dbReference type="SAM" id="Phobius"/>
    </source>
</evidence>
<feature type="non-terminal residue" evidence="7">
    <location>
        <position position="1"/>
    </location>
</feature>
<evidence type="ECO:0000256" key="1">
    <source>
        <dbReference type="ARBA" id="ARBA00004141"/>
    </source>
</evidence>
<evidence type="ECO:0000256" key="2">
    <source>
        <dbReference type="ARBA" id="ARBA00022692"/>
    </source>
</evidence>
<organism evidence="7 8">
    <name type="scientific">Didymodactylos carnosus</name>
    <dbReference type="NCBI Taxonomy" id="1234261"/>
    <lineage>
        <taxon>Eukaryota</taxon>
        <taxon>Metazoa</taxon>
        <taxon>Spiralia</taxon>
        <taxon>Gnathifera</taxon>
        <taxon>Rotifera</taxon>
        <taxon>Eurotatoria</taxon>
        <taxon>Bdelloidea</taxon>
        <taxon>Philodinida</taxon>
        <taxon>Philodinidae</taxon>
        <taxon>Didymodactylos</taxon>
    </lineage>
</organism>
<accession>A0A8S2WZ35</accession>
<gene>
    <name evidence="7" type="ORF">TMI583_LOCUS46489</name>
</gene>
<proteinExistence type="predicted"/>
<evidence type="ECO:0000259" key="6">
    <source>
        <dbReference type="Pfam" id="PF25508"/>
    </source>
</evidence>
<evidence type="ECO:0000313" key="7">
    <source>
        <dbReference type="EMBL" id="CAF4466447.1"/>
    </source>
</evidence>